<dbReference type="AlphaFoldDB" id="A0A0J8BFW7"/>
<evidence type="ECO:0000256" key="5">
    <source>
        <dbReference type="SAM" id="MobiDB-lite"/>
    </source>
</evidence>
<keyword evidence="3" id="KW-0804">Transcription</keyword>
<gene>
    <name evidence="6" type="ORF">BVRB_3g067900</name>
</gene>
<keyword evidence="7" id="KW-1185">Reference proteome</keyword>
<dbReference type="ExpressionAtlas" id="A0A0J8BFW7">
    <property type="expression patterns" value="baseline"/>
</dbReference>
<dbReference type="EMBL" id="KQ090241">
    <property type="protein sequence ID" value="KMS98898.1"/>
    <property type="molecule type" value="Genomic_DNA"/>
</dbReference>
<accession>A0A0J8BFW7</accession>
<dbReference type="GO" id="GO:0003677">
    <property type="term" value="F:DNA binding"/>
    <property type="evidence" value="ECO:0007669"/>
    <property type="project" value="InterPro"/>
</dbReference>
<dbReference type="InterPro" id="IPR007811">
    <property type="entry name" value="RPC4"/>
</dbReference>
<evidence type="ECO:0000313" key="7">
    <source>
        <dbReference type="Proteomes" id="UP000035740"/>
    </source>
</evidence>
<dbReference type="PANTHER" id="PTHR13408:SF0">
    <property type="entry name" value="DNA-DIRECTED RNA POLYMERASE III SUBUNIT RPC4"/>
    <property type="match status" value="1"/>
</dbReference>
<feature type="region of interest" description="Disordered" evidence="5">
    <location>
        <begin position="1"/>
        <end position="45"/>
    </location>
</feature>
<dbReference type="Pfam" id="PF05132">
    <property type="entry name" value="RNA_pol_Rpc4"/>
    <property type="match status" value="1"/>
</dbReference>
<dbReference type="OMA" id="GWLLFFQ"/>
<organism evidence="6 7">
    <name type="scientific">Beta vulgaris subsp. vulgaris</name>
    <name type="common">Beet</name>
    <dbReference type="NCBI Taxonomy" id="3555"/>
    <lineage>
        <taxon>Eukaryota</taxon>
        <taxon>Viridiplantae</taxon>
        <taxon>Streptophyta</taxon>
        <taxon>Embryophyta</taxon>
        <taxon>Tracheophyta</taxon>
        <taxon>Spermatophyta</taxon>
        <taxon>Magnoliopsida</taxon>
        <taxon>eudicotyledons</taxon>
        <taxon>Gunneridae</taxon>
        <taxon>Pentapetalae</taxon>
        <taxon>Caryophyllales</taxon>
        <taxon>Chenopodiaceae</taxon>
        <taxon>Betoideae</taxon>
        <taxon>Beta</taxon>
    </lineage>
</organism>
<keyword evidence="4" id="KW-0539">Nucleus</keyword>
<name>A0A0J8BFW7_BETVV</name>
<evidence type="ECO:0008006" key="8">
    <source>
        <dbReference type="Google" id="ProtNLM"/>
    </source>
</evidence>
<feature type="compositionally biased region" description="Basic residues" evidence="5">
    <location>
        <begin position="11"/>
        <end position="26"/>
    </location>
</feature>
<dbReference type="GO" id="GO:0042797">
    <property type="term" value="P:tRNA transcription by RNA polymerase III"/>
    <property type="evidence" value="ECO:0007669"/>
    <property type="project" value="TreeGrafter"/>
</dbReference>
<evidence type="ECO:0000256" key="4">
    <source>
        <dbReference type="ARBA" id="ARBA00023242"/>
    </source>
</evidence>
<evidence type="ECO:0000256" key="2">
    <source>
        <dbReference type="ARBA" id="ARBA00022478"/>
    </source>
</evidence>
<dbReference type="GO" id="GO:0005666">
    <property type="term" value="C:RNA polymerase III complex"/>
    <property type="evidence" value="ECO:0007669"/>
    <property type="project" value="InterPro"/>
</dbReference>
<dbReference type="Gramene" id="KMS98898">
    <property type="protein sequence ID" value="KMS98898"/>
    <property type="gene ID" value="BVRB_3g067900"/>
</dbReference>
<feature type="compositionally biased region" description="Polar residues" evidence="5">
    <location>
        <begin position="1"/>
        <end position="10"/>
    </location>
</feature>
<dbReference type="eggNOG" id="KOG3122">
    <property type="taxonomic scope" value="Eukaryota"/>
</dbReference>
<dbReference type="KEGG" id="bvg:104906635"/>
<comment type="subcellular location">
    <subcellularLocation>
        <location evidence="1">Nucleus</location>
    </subcellularLocation>
</comment>
<sequence>MDSDKPSSTGRKFRFAPKPRSQRKTKAATASKTEMADDNDDSEVQRQQVLQRFNELSTDTYYPVTLPWRKPNSGDPDILDEAEFGEAATEYDENAINPASELGLLNPDDTSEETRLMFLQLPNSLPSINRSATAEGEQIEQGYSLNDLPPGYMGKMRVYNSGAVKLKLGETQYDVSPGSTISDVQEVVAVNTEKKEFVSVGDLDKRMIITPDVDDILDKEKDLG</sequence>
<keyword evidence="2" id="KW-0240">DNA-directed RNA polymerase</keyword>
<dbReference type="Proteomes" id="UP000035740">
    <property type="component" value="Unassembled WGS sequence"/>
</dbReference>
<evidence type="ECO:0000256" key="1">
    <source>
        <dbReference type="ARBA" id="ARBA00004123"/>
    </source>
</evidence>
<dbReference type="PANTHER" id="PTHR13408">
    <property type="entry name" value="DNA-DIRECTED RNA POLYMERASE III"/>
    <property type="match status" value="1"/>
</dbReference>
<dbReference type="OrthoDB" id="5836119at2759"/>
<proteinExistence type="predicted"/>
<evidence type="ECO:0000313" key="6">
    <source>
        <dbReference type="EMBL" id="KMS98898.1"/>
    </source>
</evidence>
<protein>
    <recommendedName>
        <fullName evidence="8">DNA-directed RNA polymerase III subunit RPC4</fullName>
    </recommendedName>
</protein>
<evidence type="ECO:0000256" key="3">
    <source>
        <dbReference type="ARBA" id="ARBA00023163"/>
    </source>
</evidence>
<reference evidence="6 7" key="1">
    <citation type="journal article" date="2014" name="Nature">
        <title>The genome of the recently domesticated crop plant sugar beet (Beta vulgaris).</title>
        <authorList>
            <person name="Dohm J.C."/>
            <person name="Minoche A.E."/>
            <person name="Holtgrawe D."/>
            <person name="Capella-Gutierrez S."/>
            <person name="Zakrzewski F."/>
            <person name="Tafer H."/>
            <person name="Rupp O."/>
            <person name="Sorensen T.R."/>
            <person name="Stracke R."/>
            <person name="Reinhardt R."/>
            <person name="Goesmann A."/>
            <person name="Kraft T."/>
            <person name="Schulz B."/>
            <person name="Stadler P.F."/>
            <person name="Schmidt T."/>
            <person name="Gabaldon T."/>
            <person name="Lehrach H."/>
            <person name="Weisshaar B."/>
            <person name="Himmelbauer H."/>
        </authorList>
    </citation>
    <scope>NUCLEOTIDE SEQUENCE [LARGE SCALE GENOMIC DNA]</scope>
    <source>
        <tissue evidence="6">Taproot</tissue>
    </source>
</reference>